<organism evidence="1 2">
    <name type="scientific">Peptoniphilus equinus</name>
    <dbReference type="NCBI Taxonomy" id="3016343"/>
    <lineage>
        <taxon>Bacteria</taxon>
        <taxon>Bacillati</taxon>
        <taxon>Bacillota</taxon>
        <taxon>Tissierellia</taxon>
        <taxon>Tissierellales</taxon>
        <taxon>Peptoniphilaceae</taxon>
        <taxon>Peptoniphilus</taxon>
    </lineage>
</organism>
<dbReference type="InterPro" id="IPR010064">
    <property type="entry name" value="HK97-gp10_tail"/>
</dbReference>
<dbReference type="RefSeq" id="WP_271190949.1">
    <property type="nucleotide sequence ID" value="NZ_CP115667.1"/>
</dbReference>
<dbReference type="Proteomes" id="UP001210339">
    <property type="component" value="Chromosome"/>
</dbReference>
<dbReference type="EMBL" id="CP115667">
    <property type="protein sequence ID" value="WBW49418.1"/>
    <property type="molecule type" value="Genomic_DNA"/>
</dbReference>
<proteinExistence type="predicted"/>
<reference evidence="1 2" key="1">
    <citation type="submission" date="2023-01" db="EMBL/GenBank/DDBJ databases">
        <authorList>
            <person name="Lee S.H."/>
            <person name="Jung H.S."/>
            <person name="Yun J.U."/>
        </authorList>
    </citation>
    <scope>NUCLEOTIDE SEQUENCE [LARGE SCALE GENOMIC DNA]</scope>
    <source>
        <strain evidence="1 2">CBA3646</strain>
    </source>
</reference>
<dbReference type="Pfam" id="PF04883">
    <property type="entry name" value="HK97-gp10_like"/>
    <property type="match status" value="1"/>
</dbReference>
<protein>
    <submittedName>
        <fullName evidence="1">HK97 gp10 family phage protein</fullName>
    </submittedName>
</protein>
<keyword evidence="2" id="KW-1185">Reference proteome</keyword>
<evidence type="ECO:0000313" key="2">
    <source>
        <dbReference type="Proteomes" id="UP001210339"/>
    </source>
</evidence>
<evidence type="ECO:0000313" key="1">
    <source>
        <dbReference type="EMBL" id="WBW49418.1"/>
    </source>
</evidence>
<sequence length="129" mass="14621">MNVKIENMAEEIIKGLEEYSDMAADELKKEVKKTANNIKKDIQANAPVGETGKYSKSWSVKKERETSNSIELVVHSRNRYQLAHLLEKGHVLRQGGRVSAKPHIGPAEEKGIRELEENIMRKLQDAPSR</sequence>
<name>A0ABY7QTE5_9FIRM</name>
<accession>A0ABY7QTE5</accession>
<gene>
    <name evidence="1" type="ORF">O6R05_05255</name>
</gene>